<dbReference type="PANTHER" id="PTHR30347:SF1">
    <property type="entry name" value="MECHANOSENSITIVE CHANNEL MSCK"/>
    <property type="match status" value="1"/>
</dbReference>
<dbReference type="InterPro" id="IPR036397">
    <property type="entry name" value="RNaseH_sf"/>
</dbReference>
<keyword evidence="3" id="KW-1185">Reference proteome</keyword>
<protein>
    <submittedName>
        <fullName evidence="2">Putative transposase</fullName>
    </submittedName>
</protein>
<feature type="domain" description="Tc1-like transposase DDE" evidence="1">
    <location>
        <begin position="212"/>
        <end position="357"/>
    </location>
</feature>
<sequence>MGEEVQRFPKSETRTIGAHLVTRNCNSYHRLNGISGDDAMVGRVADVVELSDDERRFLEGQVRRHKAPRSLSDRCRMVLLCADGLPSKEVAAQLGVHEHTVGKWRRRFVKDRIEGLTDEYRPGRPRTVSDEQVAEVIERTLNTRPKDATHWSIRSTATATGLSHTTIRRIWTAFGLQPHRSETFKLSTDPLFVDKVQDIVGLYLSPPNRAIVLCVDEKSQIQALDREQPVLPMAAGVAERRTHTYIRNGTTSLFAALDIATGAVIGKCYKRHRATEFLDFLKQIDRQMPAGPEVHIVMDNYATHKTPKIKAWLARRPHWHVHFTPTSASWINQVERWFAELTRKQLQRGVHRSVAELEADIAAFIAAHNENPKPYKWVKSADEILASVKRFCQRTQQTLCGEL</sequence>
<dbReference type="Pfam" id="PF13358">
    <property type="entry name" value="DDE_3"/>
    <property type="match status" value="1"/>
</dbReference>
<dbReference type="InterPro" id="IPR047655">
    <property type="entry name" value="Transpos_IS630-like"/>
</dbReference>
<dbReference type="InterPro" id="IPR036388">
    <property type="entry name" value="WH-like_DNA-bd_sf"/>
</dbReference>
<dbReference type="InterPro" id="IPR052702">
    <property type="entry name" value="MscS-like_channel"/>
</dbReference>
<evidence type="ECO:0000259" key="1">
    <source>
        <dbReference type="Pfam" id="PF13358"/>
    </source>
</evidence>
<dbReference type="Pfam" id="PF13565">
    <property type="entry name" value="HTH_32"/>
    <property type="match status" value="1"/>
</dbReference>
<gene>
    <name evidence="2" type="ORF">SAMN06295998_12528</name>
</gene>
<dbReference type="NCBIfam" id="NF033545">
    <property type="entry name" value="transpos_IS630"/>
    <property type="match status" value="1"/>
</dbReference>
<dbReference type="Gene3D" id="3.30.420.10">
    <property type="entry name" value="Ribonuclease H-like superfamily/Ribonuclease H"/>
    <property type="match status" value="1"/>
</dbReference>
<proteinExistence type="predicted"/>
<dbReference type="InterPro" id="IPR038717">
    <property type="entry name" value="Tc1-like_DDE_dom"/>
</dbReference>
<dbReference type="EMBL" id="FWYD01000025">
    <property type="protein sequence ID" value="SMD06623.1"/>
    <property type="molecule type" value="Genomic_DNA"/>
</dbReference>
<reference evidence="2 3" key="1">
    <citation type="submission" date="2017-04" db="EMBL/GenBank/DDBJ databases">
        <authorList>
            <person name="Afonso C.L."/>
            <person name="Miller P.J."/>
            <person name="Scott M.A."/>
            <person name="Spackman E."/>
            <person name="Goraichik I."/>
            <person name="Dimitrov K.M."/>
            <person name="Suarez D.L."/>
            <person name="Swayne D.E."/>
        </authorList>
    </citation>
    <scope>NUCLEOTIDE SEQUENCE [LARGE SCALE GENOMIC DNA]</scope>
    <source>
        <strain evidence="2 3">CGMCC 1.12644</strain>
    </source>
</reference>
<dbReference type="InterPro" id="IPR012337">
    <property type="entry name" value="RNaseH-like_sf"/>
</dbReference>
<dbReference type="Gene3D" id="1.10.10.10">
    <property type="entry name" value="Winged helix-like DNA-binding domain superfamily/Winged helix DNA-binding domain"/>
    <property type="match status" value="1"/>
</dbReference>
<dbReference type="SUPFAM" id="SSF53098">
    <property type="entry name" value="Ribonuclease H-like"/>
    <property type="match status" value="1"/>
</dbReference>
<dbReference type="GO" id="GO:0003676">
    <property type="term" value="F:nucleic acid binding"/>
    <property type="evidence" value="ECO:0007669"/>
    <property type="project" value="InterPro"/>
</dbReference>
<dbReference type="Proteomes" id="UP000192330">
    <property type="component" value="Unassembled WGS sequence"/>
</dbReference>
<organism evidence="2 3">
    <name type="scientific">Primorskyibacter flagellatus</name>
    <dbReference type="NCBI Taxonomy" id="1387277"/>
    <lineage>
        <taxon>Bacteria</taxon>
        <taxon>Pseudomonadati</taxon>
        <taxon>Pseudomonadota</taxon>
        <taxon>Alphaproteobacteria</taxon>
        <taxon>Rhodobacterales</taxon>
        <taxon>Roseobacteraceae</taxon>
        <taxon>Primorskyibacter</taxon>
    </lineage>
</organism>
<dbReference type="PANTHER" id="PTHR30347">
    <property type="entry name" value="POTASSIUM CHANNEL RELATED"/>
    <property type="match status" value="1"/>
</dbReference>
<accession>A0A1W2EA22</accession>
<dbReference type="SUPFAM" id="SSF46689">
    <property type="entry name" value="Homeodomain-like"/>
    <property type="match status" value="1"/>
</dbReference>
<dbReference type="AlphaFoldDB" id="A0A1W2EA22"/>
<dbReference type="STRING" id="1387277.SAMN06295998_12528"/>
<name>A0A1W2EA22_9RHOB</name>
<evidence type="ECO:0000313" key="3">
    <source>
        <dbReference type="Proteomes" id="UP000192330"/>
    </source>
</evidence>
<evidence type="ECO:0000313" key="2">
    <source>
        <dbReference type="EMBL" id="SMD06623.1"/>
    </source>
</evidence>
<dbReference type="InterPro" id="IPR009057">
    <property type="entry name" value="Homeodomain-like_sf"/>
</dbReference>